<evidence type="ECO:0000313" key="2">
    <source>
        <dbReference type="EMBL" id="SEK94765.1"/>
    </source>
</evidence>
<dbReference type="EMBL" id="FNZN01000002">
    <property type="protein sequence ID" value="SEK94765.1"/>
    <property type="molecule type" value="Genomic_DNA"/>
</dbReference>
<keyword evidence="3" id="KW-1185">Reference proteome</keyword>
<dbReference type="RefSeq" id="WP_394332494.1">
    <property type="nucleotide sequence ID" value="NZ_FNZN01000002.1"/>
</dbReference>
<gene>
    <name evidence="2" type="ORF">SAMN04488008_102492</name>
</gene>
<reference evidence="3" key="1">
    <citation type="submission" date="2016-10" db="EMBL/GenBank/DDBJ databases">
        <authorList>
            <person name="Varghese N."/>
            <person name="Submissions S."/>
        </authorList>
    </citation>
    <scope>NUCLEOTIDE SEQUENCE [LARGE SCALE GENOMIC DNA]</scope>
    <source>
        <strain evidence="3">DSM 16471</strain>
    </source>
</reference>
<dbReference type="AlphaFoldDB" id="A0A1H7L8G4"/>
<evidence type="ECO:0008006" key="4">
    <source>
        <dbReference type="Google" id="ProtNLM"/>
    </source>
</evidence>
<dbReference type="Proteomes" id="UP000198990">
    <property type="component" value="Unassembled WGS sequence"/>
</dbReference>
<keyword evidence="1" id="KW-0472">Membrane</keyword>
<protein>
    <recommendedName>
        <fullName evidence="4">Oxygen tolerance</fullName>
    </recommendedName>
</protein>
<sequence>MVNNTSIIKKGISNLHRSMPIFVFLLFVIQNFAQDRPTISTKIDTTYIKIGEQVHWTVTVDIDSTSMVIFPEGQTFSPLETVQAFATDTTRKKDRLTLQKIYALTQFDSGAYKLPSQRIDINGMGFMTDSMLITVATIPVDTLNQKMYDIKPLINVEKSNIEFWKYVLIGILVLLVLGALFYWFVLRRKPLTEEEKVALLPPYDRALLELKRLENSKYLIQDEYKQYYSELTSIVRSYLEEDAHVTALESTTGQLIEKLELLKDAGELKLDDDTIKQFQQILQTADLVKFAKNKPSTLVAEQDRKMVEQIVVKTHDALPEPTEEELLEQAEYQEELERKAKKKKIKVAIISVIAIILIGTTIAGIKYGFGYLKDSVFGHPTKELLEGEWVRSSYGFPPVQLETPQVLVRQEIKLPPEAKAAIADIQSFGYTSAIGLFTVGTTSITLNQQDAEPDFEKTIEQILSNFEGQGAKNIITKQEEFSTISGIKGVKVYGSGKFLVPNSKELINGKYTVLLFGGKGFQQYVILTWLEDDTYAQEIVDRILASVEVKTES</sequence>
<evidence type="ECO:0000313" key="3">
    <source>
        <dbReference type="Proteomes" id="UP000198990"/>
    </source>
</evidence>
<keyword evidence="1" id="KW-1133">Transmembrane helix</keyword>
<feature type="transmembrane region" description="Helical" evidence="1">
    <location>
        <begin position="163"/>
        <end position="186"/>
    </location>
</feature>
<proteinExistence type="predicted"/>
<keyword evidence="1" id="KW-0812">Transmembrane</keyword>
<organism evidence="2 3">
    <name type="scientific">Maribacter orientalis</name>
    <dbReference type="NCBI Taxonomy" id="228957"/>
    <lineage>
        <taxon>Bacteria</taxon>
        <taxon>Pseudomonadati</taxon>
        <taxon>Bacteroidota</taxon>
        <taxon>Flavobacteriia</taxon>
        <taxon>Flavobacteriales</taxon>
        <taxon>Flavobacteriaceae</taxon>
        <taxon>Maribacter</taxon>
    </lineage>
</organism>
<dbReference type="STRING" id="228957.SAMN04488008_102492"/>
<feature type="transmembrane region" description="Helical" evidence="1">
    <location>
        <begin position="347"/>
        <end position="369"/>
    </location>
</feature>
<evidence type="ECO:0000256" key="1">
    <source>
        <dbReference type="SAM" id="Phobius"/>
    </source>
</evidence>
<name>A0A1H7L8G4_9FLAO</name>
<accession>A0A1H7L8G4</accession>